<reference evidence="7" key="1">
    <citation type="journal article" date="2019" name="Int. J. Syst. Evol. Microbiol.">
        <title>The Global Catalogue of Microorganisms (GCM) 10K type strain sequencing project: providing services to taxonomists for standard genome sequencing and annotation.</title>
        <authorList>
            <consortium name="The Broad Institute Genomics Platform"/>
            <consortium name="The Broad Institute Genome Sequencing Center for Infectious Disease"/>
            <person name="Wu L."/>
            <person name="Ma J."/>
        </authorList>
    </citation>
    <scope>NUCLEOTIDE SEQUENCE [LARGE SCALE GENOMIC DNA]</scope>
    <source>
        <strain evidence="7">JCM 18324</strain>
    </source>
</reference>
<dbReference type="InterPro" id="IPR009057">
    <property type="entry name" value="Homeodomain-like_sf"/>
</dbReference>
<evidence type="ECO:0000256" key="3">
    <source>
        <dbReference type="ARBA" id="ARBA00023163"/>
    </source>
</evidence>
<dbReference type="EMBL" id="BAABJV010000019">
    <property type="protein sequence ID" value="GAA4792661.1"/>
    <property type="molecule type" value="Genomic_DNA"/>
</dbReference>
<evidence type="ECO:0000256" key="2">
    <source>
        <dbReference type="ARBA" id="ARBA00023125"/>
    </source>
</evidence>
<accession>A0ABP9BDL0</accession>
<dbReference type="SUPFAM" id="SSF48498">
    <property type="entry name" value="Tetracyclin repressor-like, C-terminal domain"/>
    <property type="match status" value="1"/>
</dbReference>
<dbReference type="PRINTS" id="PR00455">
    <property type="entry name" value="HTHTETR"/>
</dbReference>
<name>A0ABP9BDL0_9ACTN</name>
<keyword evidence="2 4" id="KW-0238">DNA-binding</keyword>
<keyword evidence="1" id="KW-0805">Transcription regulation</keyword>
<dbReference type="PANTHER" id="PTHR47506:SF1">
    <property type="entry name" value="HTH-TYPE TRANSCRIPTIONAL REGULATOR YJDC"/>
    <property type="match status" value="1"/>
</dbReference>
<dbReference type="Gene3D" id="1.10.357.10">
    <property type="entry name" value="Tetracycline Repressor, domain 2"/>
    <property type="match status" value="1"/>
</dbReference>
<keyword evidence="3" id="KW-0804">Transcription</keyword>
<feature type="DNA-binding region" description="H-T-H motif" evidence="4">
    <location>
        <begin position="29"/>
        <end position="48"/>
    </location>
</feature>
<dbReference type="InterPro" id="IPR036271">
    <property type="entry name" value="Tet_transcr_reg_TetR-rel_C_sf"/>
</dbReference>
<comment type="caution">
    <text evidence="6">The sequence shown here is derived from an EMBL/GenBank/DDBJ whole genome shotgun (WGS) entry which is preliminary data.</text>
</comment>
<sequence length="187" mass="20529">MSRTDSGKRARLVEAAVGVVHEQGFHRTTLADIARRAEVPLGNVYYYFRTKEDLGRALIEEQAARQAALRQQWEARKDPRAEIDSFVSMTLENRDSLARSGCPVGTLCGELGKHGGPLARSAGGVLADILDWLTERFDALGTDEDPRQLAVHLLSALQGASLLAHGFADPALVEGEARRLRRWLATL</sequence>
<dbReference type="InterPro" id="IPR001647">
    <property type="entry name" value="HTH_TetR"/>
</dbReference>
<dbReference type="PANTHER" id="PTHR47506">
    <property type="entry name" value="TRANSCRIPTIONAL REGULATORY PROTEIN"/>
    <property type="match status" value="1"/>
</dbReference>
<dbReference type="SUPFAM" id="SSF46689">
    <property type="entry name" value="Homeodomain-like"/>
    <property type="match status" value="1"/>
</dbReference>
<protein>
    <submittedName>
        <fullName evidence="6">TetR/AcrR family transcriptional regulator</fullName>
    </submittedName>
</protein>
<gene>
    <name evidence="6" type="ORF">GCM10023329_50940</name>
</gene>
<feature type="domain" description="HTH tetR-type" evidence="5">
    <location>
        <begin position="6"/>
        <end position="66"/>
    </location>
</feature>
<dbReference type="PROSITE" id="PS50977">
    <property type="entry name" value="HTH_TETR_2"/>
    <property type="match status" value="1"/>
</dbReference>
<proteinExistence type="predicted"/>
<dbReference type="InterPro" id="IPR054156">
    <property type="entry name" value="YxaF_TetR_C"/>
</dbReference>
<keyword evidence="7" id="KW-1185">Reference proteome</keyword>
<dbReference type="Pfam" id="PF00440">
    <property type="entry name" value="TetR_N"/>
    <property type="match status" value="1"/>
</dbReference>
<evidence type="ECO:0000313" key="7">
    <source>
        <dbReference type="Proteomes" id="UP001501147"/>
    </source>
</evidence>
<evidence type="ECO:0000259" key="5">
    <source>
        <dbReference type="PROSITE" id="PS50977"/>
    </source>
</evidence>
<evidence type="ECO:0000313" key="6">
    <source>
        <dbReference type="EMBL" id="GAA4792661.1"/>
    </source>
</evidence>
<dbReference type="Pfam" id="PF21993">
    <property type="entry name" value="TetR_C_13_2"/>
    <property type="match status" value="1"/>
</dbReference>
<evidence type="ECO:0000256" key="1">
    <source>
        <dbReference type="ARBA" id="ARBA00023015"/>
    </source>
</evidence>
<dbReference type="Proteomes" id="UP001501147">
    <property type="component" value="Unassembled WGS sequence"/>
</dbReference>
<organism evidence="6 7">
    <name type="scientific">Streptomyces sanyensis</name>
    <dbReference type="NCBI Taxonomy" id="568869"/>
    <lineage>
        <taxon>Bacteria</taxon>
        <taxon>Bacillati</taxon>
        <taxon>Actinomycetota</taxon>
        <taxon>Actinomycetes</taxon>
        <taxon>Kitasatosporales</taxon>
        <taxon>Streptomycetaceae</taxon>
        <taxon>Streptomyces</taxon>
    </lineage>
</organism>
<dbReference type="RefSeq" id="WP_345615798.1">
    <property type="nucleotide sequence ID" value="NZ_BAABJV010000019.1"/>
</dbReference>
<evidence type="ECO:0000256" key="4">
    <source>
        <dbReference type="PROSITE-ProRule" id="PRU00335"/>
    </source>
</evidence>